<dbReference type="InterPro" id="IPR044611">
    <property type="entry name" value="E3A/B/C-like"/>
</dbReference>
<accession>A0A0D3I4X2</accession>
<dbReference type="STRING" id="2903.R1BAI5"/>
<dbReference type="PROSITE" id="PS50237">
    <property type="entry name" value="HECT"/>
    <property type="match status" value="1"/>
</dbReference>
<evidence type="ECO:0000256" key="5">
    <source>
        <dbReference type="PROSITE-ProRule" id="PRU00104"/>
    </source>
</evidence>
<evidence type="ECO:0000256" key="1">
    <source>
        <dbReference type="ARBA" id="ARBA00000885"/>
    </source>
</evidence>
<dbReference type="KEGG" id="ehx:EMIHUDRAFT_42493"/>
<dbReference type="Pfam" id="PF00632">
    <property type="entry name" value="HECT"/>
    <property type="match status" value="1"/>
</dbReference>
<dbReference type="InterPro" id="IPR000569">
    <property type="entry name" value="HECT_dom"/>
</dbReference>
<dbReference type="GO" id="GO:0061630">
    <property type="term" value="F:ubiquitin protein ligase activity"/>
    <property type="evidence" value="ECO:0007669"/>
    <property type="project" value="UniProtKB-EC"/>
</dbReference>
<dbReference type="OMA" id="CNEHELQ"/>
<dbReference type="PaxDb" id="2903-EOD06307"/>
<dbReference type="eggNOG" id="KOG4427">
    <property type="taxonomic scope" value="Eukaryota"/>
</dbReference>
<evidence type="ECO:0000256" key="3">
    <source>
        <dbReference type="ARBA" id="ARBA00022679"/>
    </source>
</evidence>
<keyword evidence="8" id="KW-1185">Reference proteome</keyword>
<comment type="catalytic activity">
    <reaction evidence="1">
        <text>S-ubiquitinyl-[E2 ubiquitin-conjugating enzyme]-L-cysteine + [acceptor protein]-L-lysine = [E2 ubiquitin-conjugating enzyme]-L-cysteine + N(6)-ubiquitinyl-[acceptor protein]-L-lysine.</text>
        <dbReference type="EC" id="2.3.2.26"/>
    </reaction>
</comment>
<evidence type="ECO:0000313" key="7">
    <source>
        <dbReference type="EnsemblProtists" id="EOD06307"/>
    </source>
</evidence>
<evidence type="ECO:0000256" key="2">
    <source>
        <dbReference type="ARBA" id="ARBA00012485"/>
    </source>
</evidence>
<keyword evidence="4 5" id="KW-0833">Ubl conjugation pathway</keyword>
<protein>
    <recommendedName>
        <fullName evidence="2">HECT-type E3 ubiquitin transferase</fullName>
        <ecNumber evidence="2">2.3.2.26</ecNumber>
    </recommendedName>
</protein>
<dbReference type="AlphaFoldDB" id="A0A0D3I4X2"/>
<dbReference type="GO" id="GO:0006511">
    <property type="term" value="P:ubiquitin-dependent protein catabolic process"/>
    <property type="evidence" value="ECO:0007669"/>
    <property type="project" value="TreeGrafter"/>
</dbReference>
<comment type="caution">
    <text evidence="5">Lacks conserved residue(s) required for the propagation of feature annotation.</text>
</comment>
<reference evidence="7" key="2">
    <citation type="submission" date="2024-10" db="UniProtKB">
        <authorList>
            <consortium name="EnsemblProtists"/>
        </authorList>
    </citation>
    <scope>IDENTIFICATION</scope>
</reference>
<dbReference type="PANTHER" id="PTHR45700">
    <property type="entry name" value="UBIQUITIN-PROTEIN LIGASE E3C"/>
    <property type="match status" value="1"/>
</dbReference>
<dbReference type="Gene3D" id="3.30.2410.10">
    <property type="entry name" value="Hect, E3 ligase catalytic domain"/>
    <property type="match status" value="1"/>
</dbReference>
<dbReference type="Proteomes" id="UP000013827">
    <property type="component" value="Unassembled WGS sequence"/>
</dbReference>
<dbReference type="EC" id="2.3.2.26" evidence="2"/>
<evidence type="ECO:0000313" key="8">
    <source>
        <dbReference type="Proteomes" id="UP000013827"/>
    </source>
</evidence>
<dbReference type="PANTHER" id="PTHR45700:SF2">
    <property type="entry name" value="UBIQUITIN-PROTEIN LIGASE E3C"/>
    <property type="match status" value="1"/>
</dbReference>
<dbReference type="Gene3D" id="3.90.1750.10">
    <property type="entry name" value="Hect, E3 ligase catalytic domains"/>
    <property type="match status" value="1"/>
</dbReference>
<feature type="domain" description="HECT" evidence="6">
    <location>
        <begin position="25"/>
        <end position="325"/>
    </location>
</feature>
<dbReference type="SMART" id="SM00119">
    <property type="entry name" value="HECTc"/>
    <property type="match status" value="1"/>
</dbReference>
<proteinExistence type="predicted"/>
<dbReference type="InterPro" id="IPR035983">
    <property type="entry name" value="Hect_E3_ubiquitin_ligase"/>
</dbReference>
<organism evidence="7 8">
    <name type="scientific">Emiliania huxleyi (strain CCMP1516)</name>
    <dbReference type="NCBI Taxonomy" id="280463"/>
    <lineage>
        <taxon>Eukaryota</taxon>
        <taxon>Haptista</taxon>
        <taxon>Haptophyta</taxon>
        <taxon>Prymnesiophyceae</taxon>
        <taxon>Isochrysidales</taxon>
        <taxon>Noelaerhabdaceae</taxon>
        <taxon>Emiliania</taxon>
    </lineage>
</organism>
<evidence type="ECO:0000259" key="6">
    <source>
        <dbReference type="PROSITE" id="PS50237"/>
    </source>
</evidence>
<dbReference type="GO" id="GO:0000209">
    <property type="term" value="P:protein polyubiquitination"/>
    <property type="evidence" value="ECO:0007669"/>
    <property type="project" value="InterPro"/>
</dbReference>
<dbReference type="EnsemblProtists" id="EOD06307">
    <property type="protein sequence ID" value="EOD06307"/>
    <property type="gene ID" value="EMIHUDRAFT_42493"/>
</dbReference>
<dbReference type="RefSeq" id="XP_005758736.1">
    <property type="nucleotide sequence ID" value="XM_005758679.1"/>
</dbReference>
<name>A0A0D3I4X2_EMIH1</name>
<dbReference type="GeneID" id="17252459"/>
<dbReference type="SUPFAM" id="SSF56204">
    <property type="entry name" value="Hect, E3 ligase catalytic domain"/>
    <property type="match status" value="1"/>
</dbReference>
<dbReference type="Gene3D" id="3.30.2160.10">
    <property type="entry name" value="Hect, E3 ligase catalytic domain"/>
    <property type="match status" value="1"/>
</dbReference>
<evidence type="ECO:0000256" key="4">
    <source>
        <dbReference type="ARBA" id="ARBA00022786"/>
    </source>
</evidence>
<reference evidence="8" key="1">
    <citation type="journal article" date="2013" name="Nature">
        <title>Pan genome of the phytoplankton Emiliania underpins its global distribution.</title>
        <authorList>
            <person name="Read B.A."/>
            <person name="Kegel J."/>
            <person name="Klute M.J."/>
            <person name="Kuo A."/>
            <person name="Lefebvre S.C."/>
            <person name="Maumus F."/>
            <person name="Mayer C."/>
            <person name="Miller J."/>
            <person name="Monier A."/>
            <person name="Salamov A."/>
            <person name="Young J."/>
            <person name="Aguilar M."/>
            <person name="Claverie J.M."/>
            <person name="Frickenhaus S."/>
            <person name="Gonzalez K."/>
            <person name="Herman E.K."/>
            <person name="Lin Y.C."/>
            <person name="Napier J."/>
            <person name="Ogata H."/>
            <person name="Sarno A.F."/>
            <person name="Shmutz J."/>
            <person name="Schroeder D."/>
            <person name="de Vargas C."/>
            <person name="Verret F."/>
            <person name="von Dassow P."/>
            <person name="Valentin K."/>
            <person name="Van de Peer Y."/>
            <person name="Wheeler G."/>
            <person name="Dacks J.B."/>
            <person name="Delwiche C.F."/>
            <person name="Dyhrman S.T."/>
            <person name="Glockner G."/>
            <person name="John U."/>
            <person name="Richards T."/>
            <person name="Worden A.Z."/>
            <person name="Zhang X."/>
            <person name="Grigoriev I.V."/>
            <person name="Allen A.E."/>
            <person name="Bidle K."/>
            <person name="Borodovsky M."/>
            <person name="Bowler C."/>
            <person name="Brownlee C."/>
            <person name="Cock J.M."/>
            <person name="Elias M."/>
            <person name="Gladyshev V.N."/>
            <person name="Groth M."/>
            <person name="Guda C."/>
            <person name="Hadaegh A."/>
            <person name="Iglesias-Rodriguez M.D."/>
            <person name="Jenkins J."/>
            <person name="Jones B.M."/>
            <person name="Lawson T."/>
            <person name="Leese F."/>
            <person name="Lindquist E."/>
            <person name="Lobanov A."/>
            <person name="Lomsadze A."/>
            <person name="Malik S.B."/>
            <person name="Marsh M.E."/>
            <person name="Mackinder L."/>
            <person name="Mock T."/>
            <person name="Mueller-Roeber B."/>
            <person name="Pagarete A."/>
            <person name="Parker M."/>
            <person name="Probert I."/>
            <person name="Quesneville H."/>
            <person name="Raines C."/>
            <person name="Rensing S.A."/>
            <person name="Riano-Pachon D.M."/>
            <person name="Richier S."/>
            <person name="Rokitta S."/>
            <person name="Shiraiwa Y."/>
            <person name="Soanes D.M."/>
            <person name="van der Giezen M."/>
            <person name="Wahlund T.M."/>
            <person name="Williams B."/>
            <person name="Wilson W."/>
            <person name="Wolfe G."/>
            <person name="Wurch L.L."/>
        </authorList>
    </citation>
    <scope>NUCLEOTIDE SEQUENCE</scope>
</reference>
<keyword evidence="3" id="KW-0808">Transferase</keyword>
<sequence length="329" mass="36303">PIEVRRGSLLTDAYSELRGLGSGWRLPLRVRFFSAEGGEEAGVGEGIAKEFLVDVLREGFDPSFGLFATGTEGGLYPDPAARMSHAADGASARSWYEFLGAVLAKALWEGILVELPLAPFFLSLLLGRTNTVHDMPAFDAQLARSLRLLRDYDGDVEDLCLSFAVDQYTAEVPPELRRTHSLVPGGASLRVSASNRNQYILHLSHYRRSTQRGGREVILTDSWIRMFSVAELQLVLGGSDAPLNVADWRQHATYSGSLYPAAPRRAVPLSLSRCTCGYHADSPPVRWFWQVLAEYPPPRRAAALKFATSCSRPPLMGFGWLQPPFCIHL</sequence>
<dbReference type="HOGENOM" id="CLU_002173_9_3_1"/>